<accession>A0A222ENK4</accession>
<dbReference type="RefSeq" id="WP_094048475.1">
    <property type="nucleotide sequence ID" value="NZ_CP022535.1"/>
</dbReference>
<dbReference type="Gene3D" id="2.20.25.110">
    <property type="entry name" value="S-adenosyl-L-methionine-dependent methyltransferases"/>
    <property type="match status" value="1"/>
</dbReference>
<dbReference type="Pfam" id="PF13649">
    <property type="entry name" value="Methyltransf_25"/>
    <property type="match status" value="1"/>
</dbReference>
<sequence length="247" mass="28735">MKNLYLSLSSLVYDFTKPPGTSIDGDIEFYKKELIPLEGKILELGCGNGRLSIPLIKYNVDIVGIDLSKDMQSLYENNISINNLKGNYINNNIFDLTTNDKFNHIIAPNGFINLINKSLINKLFIKINSILKLGGKLIIDLIYPIYYKEGIINTNEYHINDDIIKVENISKSINFIEQKTLNIIKYYRNDNIEEVQNMELNWYCRYEIIKYLEDNGFNITQVFWNFKKQYVSNFNTLTIISIKKEGL</sequence>
<dbReference type="SUPFAM" id="SSF53335">
    <property type="entry name" value="S-adenosyl-L-methionine-dependent methyltransferases"/>
    <property type="match status" value="1"/>
</dbReference>
<feature type="domain" description="Methyltransferase" evidence="1">
    <location>
        <begin position="41"/>
        <end position="135"/>
    </location>
</feature>
<dbReference type="AlphaFoldDB" id="A0A222ENK4"/>
<evidence type="ECO:0000313" key="2">
    <source>
        <dbReference type="EMBL" id="ASP28072.1"/>
    </source>
</evidence>
<dbReference type="GO" id="GO:0008168">
    <property type="term" value="F:methyltransferase activity"/>
    <property type="evidence" value="ECO:0007669"/>
    <property type="project" value="UniProtKB-KW"/>
</dbReference>
<dbReference type="GO" id="GO:0032259">
    <property type="term" value="P:methylation"/>
    <property type="evidence" value="ECO:0007669"/>
    <property type="project" value="UniProtKB-KW"/>
</dbReference>
<dbReference type="CDD" id="cd02440">
    <property type="entry name" value="AdoMet_MTases"/>
    <property type="match status" value="1"/>
</dbReference>
<dbReference type="KEGG" id="scou:SCORR_v1c02980"/>
<evidence type="ECO:0000313" key="3">
    <source>
        <dbReference type="Proteomes" id="UP000203229"/>
    </source>
</evidence>
<gene>
    <name evidence="2" type="ORF">SCORR_v1c02980</name>
</gene>
<protein>
    <submittedName>
        <fullName evidence="2">Methyltransferase</fullName>
    </submittedName>
</protein>
<evidence type="ECO:0000259" key="1">
    <source>
        <dbReference type="Pfam" id="PF13649"/>
    </source>
</evidence>
<dbReference type="InterPro" id="IPR041698">
    <property type="entry name" value="Methyltransf_25"/>
</dbReference>
<dbReference type="Proteomes" id="UP000203229">
    <property type="component" value="Chromosome"/>
</dbReference>
<dbReference type="Gene3D" id="3.40.50.150">
    <property type="entry name" value="Vaccinia Virus protein VP39"/>
    <property type="match status" value="1"/>
</dbReference>
<organism evidence="2 3">
    <name type="scientific">Spiroplasma corruscae</name>
    <dbReference type="NCBI Taxonomy" id="216934"/>
    <lineage>
        <taxon>Bacteria</taxon>
        <taxon>Bacillati</taxon>
        <taxon>Mycoplasmatota</taxon>
        <taxon>Mollicutes</taxon>
        <taxon>Entomoplasmatales</taxon>
        <taxon>Spiroplasmataceae</taxon>
        <taxon>Spiroplasma</taxon>
    </lineage>
</organism>
<keyword evidence="2" id="KW-0808">Transferase</keyword>
<name>A0A222ENK4_9MOLU</name>
<keyword evidence="3" id="KW-1185">Reference proteome</keyword>
<dbReference type="OrthoDB" id="9804312at2"/>
<dbReference type="EMBL" id="CP022535">
    <property type="protein sequence ID" value="ASP28072.1"/>
    <property type="molecule type" value="Genomic_DNA"/>
</dbReference>
<keyword evidence="2" id="KW-0489">Methyltransferase</keyword>
<proteinExistence type="predicted"/>
<dbReference type="InterPro" id="IPR029063">
    <property type="entry name" value="SAM-dependent_MTases_sf"/>
</dbReference>
<reference evidence="2 3" key="1">
    <citation type="submission" date="2017-07" db="EMBL/GenBank/DDBJ databases">
        <title>Complete genome sequence of Spiroplasma corruscae EC-1 (DSM 19793).</title>
        <authorList>
            <person name="Tsai Y.-M."/>
            <person name="Lo W.-S."/>
            <person name="Kuo C.-H."/>
        </authorList>
    </citation>
    <scope>NUCLEOTIDE SEQUENCE [LARGE SCALE GENOMIC DNA]</scope>
    <source>
        <strain evidence="2 3">EC-1</strain>
    </source>
</reference>